<dbReference type="SMART" id="SM00235">
    <property type="entry name" value="ZnMc"/>
    <property type="match status" value="1"/>
</dbReference>
<dbReference type="InParanoid" id="A0A6J0VA57"/>
<dbReference type="OrthoDB" id="406838at2759"/>
<feature type="binding site" evidence="10">
    <location>
        <position position="183"/>
    </location>
    <ligand>
        <name>Ca(2+)</name>
        <dbReference type="ChEBI" id="CHEBI:29108"/>
        <label>2</label>
    </ligand>
</feature>
<evidence type="ECO:0000256" key="2">
    <source>
        <dbReference type="ARBA" id="ARBA00022670"/>
    </source>
</evidence>
<feature type="signal peptide" evidence="12">
    <location>
        <begin position="1"/>
        <end position="18"/>
    </location>
</feature>
<dbReference type="Gene3D" id="3.40.390.10">
    <property type="entry name" value="Collagenase (Catalytic Domain)"/>
    <property type="match status" value="1"/>
</dbReference>
<sequence length="257" mass="29500">MRHVMLLCFIMLLSCNSAFPIRRKHPAKDPKFIQHYLNRFFPNLDKKIKETLEEQIKKMQKFFHLTITGTVDEETAEIMEQPRCGVPDVLEYSTFPERPKWNRNSLTYRIKNYTDDLSKRTVETTMAKALKVWSDVTPLKFTKTTGPADIEIWFASGAHGDFYPFDGRGGTLAHAFAPGSGLGGDAHFDEDEIWSETNREVNLFLVAAHEFGHSLGLAHSNVRGALMHPTYSYRNPNTFQLPEDDRRGIQSLYGRKN</sequence>
<dbReference type="RefSeq" id="XP_020667514.2">
    <property type="nucleotide sequence ID" value="XM_020811855.2"/>
</dbReference>
<keyword evidence="5" id="KW-0378">Hydrolase</keyword>
<keyword evidence="10" id="KW-0106">Calcium</keyword>
<dbReference type="GO" id="GO:0030574">
    <property type="term" value="P:collagen catabolic process"/>
    <property type="evidence" value="ECO:0007669"/>
    <property type="project" value="TreeGrafter"/>
</dbReference>
<evidence type="ECO:0000256" key="3">
    <source>
        <dbReference type="ARBA" id="ARBA00022723"/>
    </source>
</evidence>
<evidence type="ECO:0000256" key="11">
    <source>
        <dbReference type="PIRSR" id="PIRSR621190-5"/>
    </source>
</evidence>
<reference evidence="15" key="1">
    <citation type="submission" date="2025-08" db="UniProtKB">
        <authorList>
            <consortium name="RefSeq"/>
        </authorList>
    </citation>
    <scope>IDENTIFICATION</scope>
</reference>
<feature type="binding site" evidence="10">
    <location>
        <position position="167"/>
    </location>
    <ligand>
        <name>Ca(2+)</name>
        <dbReference type="ChEBI" id="CHEBI:29108"/>
        <label>3</label>
    </ligand>
</feature>
<feature type="short sequence motif" description="Cysteine switch" evidence="11">
    <location>
        <begin position="82"/>
        <end position="89"/>
    </location>
</feature>
<evidence type="ECO:0000256" key="12">
    <source>
        <dbReference type="SAM" id="SignalP"/>
    </source>
</evidence>
<keyword evidence="4 12" id="KW-0732">Signal</keyword>
<keyword evidence="2" id="KW-0645">Protease</keyword>
<accession>A0A6J0VA57</accession>
<dbReference type="Pfam" id="PF00413">
    <property type="entry name" value="Peptidase_M10"/>
    <property type="match status" value="1"/>
</dbReference>
<proteinExistence type="inferred from homology"/>
<dbReference type="InterPro" id="IPR033739">
    <property type="entry name" value="M10A_MMP"/>
</dbReference>
<evidence type="ECO:0000256" key="7">
    <source>
        <dbReference type="ARBA" id="ARBA00023049"/>
    </source>
</evidence>
<feature type="domain" description="Peptidase metallopeptidase" evidence="13">
    <location>
        <begin position="97"/>
        <end position="255"/>
    </location>
</feature>
<dbReference type="InterPro" id="IPR036365">
    <property type="entry name" value="PGBD-like_sf"/>
</dbReference>
<name>A0A6J0VA57_9SAUR</name>
<evidence type="ECO:0000256" key="1">
    <source>
        <dbReference type="ARBA" id="ARBA00010370"/>
    </source>
</evidence>
<evidence type="ECO:0000313" key="14">
    <source>
        <dbReference type="Proteomes" id="UP001652642"/>
    </source>
</evidence>
<dbReference type="PANTHER" id="PTHR10201:SF76">
    <property type="entry name" value="MATRIX METALLOPROTEINASE-26"/>
    <property type="match status" value="1"/>
</dbReference>
<feature type="binding site" evidence="10">
    <location>
        <position position="187"/>
    </location>
    <ligand>
        <name>Zn(2+)</name>
        <dbReference type="ChEBI" id="CHEBI:29105"/>
        <label>1</label>
    </ligand>
</feature>
<dbReference type="InterPro" id="IPR001818">
    <property type="entry name" value="Pept_M10_metallopeptidase"/>
</dbReference>
<evidence type="ECO:0000256" key="8">
    <source>
        <dbReference type="ARBA" id="ARBA00023145"/>
    </source>
</evidence>
<dbReference type="PANTHER" id="PTHR10201">
    <property type="entry name" value="MATRIX METALLOPROTEINASE"/>
    <property type="match status" value="1"/>
</dbReference>
<dbReference type="GO" id="GO:0008270">
    <property type="term" value="F:zinc ion binding"/>
    <property type="evidence" value="ECO:0007669"/>
    <property type="project" value="InterPro"/>
</dbReference>
<evidence type="ECO:0000256" key="9">
    <source>
        <dbReference type="PIRSR" id="PIRSR621190-1"/>
    </source>
</evidence>
<comment type="similarity">
    <text evidence="1">Belongs to the peptidase M10A family.</text>
</comment>
<dbReference type="PROSITE" id="PS51257">
    <property type="entry name" value="PROKAR_LIPOPROTEIN"/>
    <property type="match status" value="1"/>
</dbReference>
<dbReference type="SUPFAM" id="SSF47090">
    <property type="entry name" value="PGBD-like"/>
    <property type="match status" value="1"/>
</dbReference>
<feature type="binding site" evidence="10">
    <location>
        <position position="189"/>
    </location>
    <ligand>
        <name>Ca(2+)</name>
        <dbReference type="ChEBI" id="CHEBI:29108"/>
        <label>3</label>
    </ligand>
</feature>
<keyword evidence="7" id="KW-0482">Metalloprotease</keyword>
<comment type="cofactor">
    <cofactor evidence="10">
        <name>Zn(2+)</name>
        <dbReference type="ChEBI" id="CHEBI:29105"/>
    </cofactor>
    <text evidence="10">Binds 2 Zn(2+) ions per subunit.</text>
</comment>
<feature type="binding site" evidence="10">
    <location>
        <position position="192"/>
    </location>
    <ligand>
        <name>Ca(2+)</name>
        <dbReference type="ChEBI" id="CHEBI:29108"/>
        <label>3</label>
    </ligand>
</feature>
<feature type="binding site" evidence="10">
    <location>
        <position position="149"/>
    </location>
    <ligand>
        <name>Ca(2+)</name>
        <dbReference type="ChEBI" id="CHEBI:29108"/>
        <label>2</label>
    </ligand>
</feature>
<dbReference type="Proteomes" id="UP001652642">
    <property type="component" value="Chromosome 3"/>
</dbReference>
<feature type="binding site" evidence="10">
    <location>
        <position position="174"/>
    </location>
    <ligand>
        <name>Zn(2+)</name>
        <dbReference type="ChEBI" id="CHEBI:29105"/>
        <label>1</label>
    </ligand>
</feature>
<feature type="chain" id="PRO_5046729133" evidence="12">
    <location>
        <begin position="19"/>
        <end position="257"/>
    </location>
</feature>
<dbReference type="AlphaFoldDB" id="A0A6J0VA57"/>
<feature type="binding site" evidence="10">
    <location>
        <position position="166"/>
    </location>
    <ligand>
        <name>Ca(2+)</name>
        <dbReference type="ChEBI" id="CHEBI:29108"/>
        <label>3</label>
    </ligand>
</feature>
<keyword evidence="3 10" id="KW-0479">Metal-binding</keyword>
<comment type="cofactor">
    <cofactor evidence="10">
        <name>Ca(2+)</name>
        <dbReference type="ChEBI" id="CHEBI:29108"/>
    </cofactor>
    <text evidence="10">Can bind about 5 Ca(2+) ions per subunit.</text>
</comment>
<feature type="binding site" evidence="10">
    <location>
        <position position="159"/>
    </location>
    <ligand>
        <name>Zn(2+)</name>
        <dbReference type="ChEBI" id="CHEBI:29105"/>
        <label>1</label>
    </ligand>
</feature>
<feature type="binding site" description="in inhibited form" evidence="10">
    <location>
        <position position="84"/>
    </location>
    <ligand>
        <name>Zn(2+)</name>
        <dbReference type="ChEBI" id="CHEBI:29105"/>
        <label>2</label>
        <note>catalytic</note>
    </ligand>
</feature>
<dbReference type="GO" id="GO:0031012">
    <property type="term" value="C:extracellular matrix"/>
    <property type="evidence" value="ECO:0007669"/>
    <property type="project" value="InterPro"/>
</dbReference>
<evidence type="ECO:0000259" key="13">
    <source>
        <dbReference type="SMART" id="SM00235"/>
    </source>
</evidence>
<feature type="active site" evidence="9">
    <location>
        <position position="210"/>
    </location>
</feature>
<evidence type="ECO:0000256" key="6">
    <source>
        <dbReference type="ARBA" id="ARBA00022833"/>
    </source>
</evidence>
<dbReference type="SUPFAM" id="SSF55486">
    <property type="entry name" value="Metalloproteases ('zincins'), catalytic domain"/>
    <property type="match status" value="1"/>
</dbReference>
<dbReference type="GeneID" id="110089076"/>
<organism evidence="14 15">
    <name type="scientific">Pogona vitticeps</name>
    <name type="common">central bearded dragon</name>
    <dbReference type="NCBI Taxonomy" id="103695"/>
    <lineage>
        <taxon>Eukaryota</taxon>
        <taxon>Metazoa</taxon>
        <taxon>Chordata</taxon>
        <taxon>Craniata</taxon>
        <taxon>Vertebrata</taxon>
        <taxon>Euteleostomi</taxon>
        <taxon>Lepidosauria</taxon>
        <taxon>Squamata</taxon>
        <taxon>Bifurcata</taxon>
        <taxon>Unidentata</taxon>
        <taxon>Episquamata</taxon>
        <taxon>Toxicofera</taxon>
        <taxon>Iguania</taxon>
        <taxon>Acrodonta</taxon>
        <taxon>Agamidae</taxon>
        <taxon>Amphibolurinae</taxon>
        <taxon>Pogona</taxon>
    </lineage>
</organism>
<feature type="binding site" evidence="10">
    <location>
        <position position="227"/>
    </location>
    <ligand>
        <name>Zn(2+)</name>
        <dbReference type="ChEBI" id="CHEBI:29105"/>
        <label>2</label>
        <note>catalytic</note>
    </ligand>
</feature>
<evidence type="ECO:0000256" key="10">
    <source>
        <dbReference type="PIRSR" id="PIRSR621190-2"/>
    </source>
</evidence>
<dbReference type="GO" id="GO:0006508">
    <property type="term" value="P:proteolysis"/>
    <property type="evidence" value="ECO:0007669"/>
    <property type="project" value="UniProtKB-KW"/>
</dbReference>
<evidence type="ECO:0000256" key="4">
    <source>
        <dbReference type="ARBA" id="ARBA00022729"/>
    </source>
</evidence>
<feature type="binding site" evidence="10">
    <location>
        <position position="185"/>
    </location>
    <ligand>
        <name>Ca(2+)</name>
        <dbReference type="ChEBI" id="CHEBI:29108"/>
        <label>2</label>
    </ligand>
</feature>
<dbReference type="GO" id="GO:0004222">
    <property type="term" value="F:metalloendopeptidase activity"/>
    <property type="evidence" value="ECO:0007669"/>
    <property type="project" value="InterPro"/>
</dbReference>
<dbReference type="InterPro" id="IPR002477">
    <property type="entry name" value="Peptidoglycan-bd-like"/>
</dbReference>
<gene>
    <name evidence="15" type="primary">LOC110089076</name>
</gene>
<keyword evidence="6 10" id="KW-0862">Zinc</keyword>
<dbReference type="CDD" id="cd04278">
    <property type="entry name" value="ZnMc_MMP"/>
    <property type="match status" value="1"/>
</dbReference>
<dbReference type="InterPro" id="IPR021190">
    <property type="entry name" value="Pept_M10A"/>
</dbReference>
<dbReference type="GO" id="GO:0005615">
    <property type="term" value="C:extracellular space"/>
    <property type="evidence" value="ECO:0007669"/>
    <property type="project" value="TreeGrafter"/>
</dbReference>
<evidence type="ECO:0000313" key="15">
    <source>
        <dbReference type="RefSeq" id="XP_020667514.2"/>
    </source>
</evidence>
<feature type="binding site" evidence="10">
    <location>
        <position position="161"/>
    </location>
    <ligand>
        <name>Zn(2+)</name>
        <dbReference type="ChEBI" id="CHEBI:29105"/>
        <label>1</label>
    </ligand>
</feature>
<dbReference type="InterPro" id="IPR024079">
    <property type="entry name" value="MetalloPept_cat_dom_sf"/>
</dbReference>
<feature type="binding site" evidence="10">
    <location>
        <position position="213"/>
    </location>
    <ligand>
        <name>Zn(2+)</name>
        <dbReference type="ChEBI" id="CHEBI:29105"/>
        <label>2</label>
        <note>catalytic</note>
    </ligand>
</feature>
<dbReference type="InterPro" id="IPR006026">
    <property type="entry name" value="Peptidase_Metallo"/>
</dbReference>
<dbReference type="InterPro" id="IPR021158">
    <property type="entry name" value="Pept_M10A_Zn_BS"/>
</dbReference>
<keyword evidence="8" id="KW-0865">Zymogen</keyword>
<feature type="binding site" evidence="10">
    <location>
        <position position="209"/>
    </location>
    <ligand>
        <name>Zn(2+)</name>
        <dbReference type="ChEBI" id="CHEBI:29105"/>
        <label>2</label>
        <note>catalytic</note>
    </ligand>
</feature>
<feature type="binding site" evidence="10">
    <location>
        <position position="192"/>
    </location>
    <ligand>
        <name>Ca(2+)</name>
        <dbReference type="ChEBI" id="CHEBI:29108"/>
        <label>1</label>
    </ligand>
</feature>
<feature type="binding site" evidence="10">
    <location>
        <position position="219"/>
    </location>
    <ligand>
        <name>Zn(2+)</name>
        <dbReference type="ChEBI" id="CHEBI:29105"/>
        <label>2</label>
        <note>catalytic</note>
    </ligand>
</feature>
<dbReference type="GO" id="GO:0030198">
    <property type="term" value="P:extracellular matrix organization"/>
    <property type="evidence" value="ECO:0007669"/>
    <property type="project" value="TreeGrafter"/>
</dbReference>
<evidence type="ECO:0000256" key="5">
    <source>
        <dbReference type="ARBA" id="ARBA00022801"/>
    </source>
</evidence>
<dbReference type="KEGG" id="pvt:110089076"/>
<keyword evidence="14" id="KW-1185">Reference proteome</keyword>
<feature type="binding site" evidence="10">
    <location>
        <position position="116"/>
    </location>
    <ligand>
        <name>Ca(2+)</name>
        <dbReference type="ChEBI" id="CHEBI:29108"/>
        <label>1</label>
    </ligand>
</feature>
<dbReference type="PROSITE" id="PS00546">
    <property type="entry name" value="CYSTEINE_SWITCH"/>
    <property type="match status" value="1"/>
</dbReference>
<protein>
    <submittedName>
        <fullName evidence="15">Macrophage metalloelastase-like</fullName>
    </submittedName>
</protein>
<dbReference type="PRINTS" id="PR00138">
    <property type="entry name" value="MATRIXIN"/>
</dbReference>
<dbReference type="Pfam" id="PF01471">
    <property type="entry name" value="PG_binding_1"/>
    <property type="match status" value="1"/>
</dbReference>